<evidence type="ECO:0000313" key="2">
    <source>
        <dbReference type="Proteomes" id="UP000006048"/>
    </source>
</evidence>
<dbReference type="GO" id="GO:0016020">
    <property type="term" value="C:membrane"/>
    <property type="evidence" value="ECO:0007669"/>
    <property type="project" value="InterPro"/>
</dbReference>
<dbReference type="STRING" id="869212.Turpa_0727"/>
<keyword evidence="2" id="KW-1185">Reference proteome</keyword>
<dbReference type="GO" id="GO:0015288">
    <property type="term" value="F:porin activity"/>
    <property type="evidence" value="ECO:0007669"/>
    <property type="project" value="InterPro"/>
</dbReference>
<proteinExistence type="predicted"/>
<sequence length="803" mass="90951">MKLQTAQKLLFIVAAIPTFWLWAQGNADKIRLNRPAAPASFNAAKEESTEAAAKADAAAATAVKTEDATDLEEKKSGFKIPKPFFFNMYFRASAQDDFGYNSPTLGWSPFYGRLMNETPWLMADFGYHVVRPETPGAPRATLFMRIEGGSFRGYDKGQGSLGNFNINHIWVETENVLAKTLVTQTGNLWYNMGYIGIFDNFTSQVFYDTIGFRAGQRTKWFEYFAGVGDSGWSIYRNRSYDGWQGHQYAVIPTVGGLVKLNLYEMQALKSFSNKFMPKWQLGTTFQMMWERESETNRGAPNQTPSVAYADVMRGEAFKKFMLENPGNSDFFPWAQSTGANYWRGTLWTGFGGPEFGPLKIYWNDLSVRFEKKAPQIAVRETYDNESKDIYISSFTDERYEFTLYDEIQIRLLPNHFDLNAGFAFGKSWDNDNRIRPDDHNSTRYSVVVRPMWYITEHLHYLLELVYSREKSTIGNRYREHFNSIKSNTGGIPDVDGLEWGDTDTKHTYQIKTGFTINPAGRGIYSRPVIRLLYGVQHSNVQGAFGNSFEESLNRRNQFNLNRDIHWHHMVRVEFEHWFSVSGWEEGYMPPMAQQTERLSQVHKGEDIDPSKPKRYDIFTTLWGGWALQVGPMTTGLADRYVNDADGCLGLTSRQCVINYSTGGVSGGGHVTARSGDIAYTGGMWFLPVYQFTVDRTTGNTESSLNFFAVTAGVRYYLPFVPESLKGIFVGGELGYGIPLLQYSVRGSPKSVDLGTYVIVTGNLGYQYRLSEKISFEAAARFVFMPTSPVSLAIIPTVGASYHL</sequence>
<dbReference type="Gene3D" id="2.40.170.10">
    <property type="entry name" value="Porin, LamB type"/>
    <property type="match status" value="1"/>
</dbReference>
<reference evidence="1 2" key="1">
    <citation type="submission" date="2012-06" db="EMBL/GenBank/DDBJ databases">
        <title>The complete chromosome of genome of Turneriella parva DSM 21527.</title>
        <authorList>
            <consortium name="US DOE Joint Genome Institute (JGI-PGF)"/>
            <person name="Lucas S."/>
            <person name="Han J."/>
            <person name="Lapidus A."/>
            <person name="Bruce D."/>
            <person name="Goodwin L."/>
            <person name="Pitluck S."/>
            <person name="Peters L."/>
            <person name="Kyrpides N."/>
            <person name="Mavromatis K."/>
            <person name="Ivanova N."/>
            <person name="Mikhailova N."/>
            <person name="Chertkov O."/>
            <person name="Detter J.C."/>
            <person name="Tapia R."/>
            <person name="Han C."/>
            <person name="Land M."/>
            <person name="Hauser L."/>
            <person name="Markowitz V."/>
            <person name="Cheng J.-F."/>
            <person name="Hugenholtz P."/>
            <person name="Woyke T."/>
            <person name="Wu D."/>
            <person name="Gronow S."/>
            <person name="Wellnitz S."/>
            <person name="Brambilla E."/>
            <person name="Klenk H.-P."/>
            <person name="Eisen J.A."/>
        </authorList>
    </citation>
    <scope>NUCLEOTIDE SEQUENCE [LARGE SCALE GENOMIC DNA]</scope>
    <source>
        <strain evidence="2">ATCC BAA-1111 / DSM 21527 / NCTC 11395 / H</strain>
    </source>
</reference>
<evidence type="ECO:0000313" key="1">
    <source>
        <dbReference type="EMBL" id="AFM11378.1"/>
    </source>
</evidence>
<dbReference type="InterPro" id="IPR003192">
    <property type="entry name" value="Porin_LamB"/>
</dbReference>
<gene>
    <name evidence="1" type="ordered locus">Turpa_0727</name>
</gene>
<name>I4B271_TURPD</name>
<dbReference type="GO" id="GO:0034219">
    <property type="term" value="P:carbohydrate transmembrane transport"/>
    <property type="evidence" value="ECO:0007669"/>
    <property type="project" value="InterPro"/>
</dbReference>
<dbReference type="InterPro" id="IPR036998">
    <property type="entry name" value="Porin_LamB_sf"/>
</dbReference>
<dbReference type="RefSeq" id="WP_014801896.1">
    <property type="nucleotide sequence ID" value="NC_018020.1"/>
</dbReference>
<dbReference type="HOGENOM" id="CLU_350516_0_0_12"/>
<protein>
    <submittedName>
        <fullName evidence="1">Uncharacterized protein</fullName>
    </submittedName>
</protein>
<dbReference type="AlphaFoldDB" id="I4B271"/>
<organism evidence="1 2">
    <name type="scientific">Turneriella parva (strain ATCC BAA-1111 / DSM 21527 / NCTC 11395 / H)</name>
    <name type="common">Leptospira parva</name>
    <dbReference type="NCBI Taxonomy" id="869212"/>
    <lineage>
        <taxon>Bacteria</taxon>
        <taxon>Pseudomonadati</taxon>
        <taxon>Spirochaetota</taxon>
        <taxon>Spirochaetia</taxon>
        <taxon>Leptospirales</taxon>
        <taxon>Leptospiraceae</taxon>
        <taxon>Turneriella</taxon>
    </lineage>
</organism>
<dbReference type="KEGG" id="tpx:Turpa_0727"/>
<dbReference type="OrthoDB" id="5377777at2"/>
<dbReference type="EMBL" id="CP002959">
    <property type="protein sequence ID" value="AFM11378.1"/>
    <property type="molecule type" value="Genomic_DNA"/>
</dbReference>
<dbReference type="Pfam" id="PF02264">
    <property type="entry name" value="LamB"/>
    <property type="match status" value="1"/>
</dbReference>
<dbReference type="Proteomes" id="UP000006048">
    <property type="component" value="Chromosome"/>
</dbReference>
<accession>I4B271</accession>